<accession>A0A3E2DHM1</accession>
<dbReference type="PANTHER" id="PTHR11070">
    <property type="entry name" value="UVRD / RECB / PCRA DNA HELICASE FAMILY MEMBER"/>
    <property type="match status" value="1"/>
</dbReference>
<dbReference type="Gene3D" id="3.90.320.10">
    <property type="match status" value="1"/>
</dbReference>
<keyword evidence="2" id="KW-0540">Nuclease</keyword>
<evidence type="ECO:0000256" key="5">
    <source>
        <dbReference type="ARBA" id="ARBA00022801"/>
    </source>
</evidence>
<evidence type="ECO:0000256" key="2">
    <source>
        <dbReference type="ARBA" id="ARBA00022722"/>
    </source>
</evidence>
<dbReference type="GO" id="GO:0005524">
    <property type="term" value="F:ATP binding"/>
    <property type="evidence" value="ECO:0007669"/>
    <property type="project" value="UniProtKB-UniRule"/>
</dbReference>
<feature type="domain" description="UvrD-like helicase C-terminal" evidence="17">
    <location>
        <begin position="353"/>
        <end position="667"/>
    </location>
</feature>
<dbReference type="InterPro" id="IPR014017">
    <property type="entry name" value="DNA_helicase_UvrD-like_C"/>
</dbReference>
<dbReference type="GO" id="GO:0000725">
    <property type="term" value="P:recombinational repair"/>
    <property type="evidence" value="ECO:0007669"/>
    <property type="project" value="TreeGrafter"/>
</dbReference>
<evidence type="ECO:0000256" key="12">
    <source>
        <dbReference type="ARBA" id="ARBA00034617"/>
    </source>
</evidence>
<evidence type="ECO:0000256" key="15">
    <source>
        <dbReference type="PROSITE-ProRule" id="PRU00560"/>
    </source>
</evidence>
<dbReference type="AlphaFoldDB" id="A0A3E2DHM1"/>
<keyword evidence="3 15" id="KW-0547">Nucleotide-binding</keyword>
<dbReference type="Gene3D" id="1.10.10.160">
    <property type="match status" value="1"/>
</dbReference>
<keyword evidence="11" id="KW-0413">Isomerase</keyword>
<reference evidence="18 19" key="1">
    <citation type="submission" date="2017-07" db="EMBL/GenBank/DDBJ databases">
        <authorList>
            <person name="Sun Z.S."/>
            <person name="Albrecht U."/>
            <person name="Echele G."/>
            <person name="Lee C.C."/>
        </authorList>
    </citation>
    <scope>NUCLEOTIDE SEQUENCE [LARGE SCALE GENOMIC DNA]</scope>
    <source>
        <strain evidence="18 19">P16-029</strain>
    </source>
</reference>
<comment type="catalytic activity">
    <reaction evidence="14">
        <text>ATP + H2O = ADP + phosphate + H(+)</text>
        <dbReference type="Rhea" id="RHEA:13065"/>
        <dbReference type="ChEBI" id="CHEBI:15377"/>
        <dbReference type="ChEBI" id="CHEBI:15378"/>
        <dbReference type="ChEBI" id="CHEBI:30616"/>
        <dbReference type="ChEBI" id="CHEBI:43474"/>
        <dbReference type="ChEBI" id="CHEBI:456216"/>
        <dbReference type="EC" id="5.6.2.4"/>
    </reaction>
</comment>
<dbReference type="PANTHER" id="PTHR11070:SF55">
    <property type="entry name" value="DNA 3'-5' HELICASE"/>
    <property type="match status" value="1"/>
</dbReference>
<gene>
    <name evidence="18" type="ORF">CHT91_05535</name>
</gene>
<dbReference type="InterPro" id="IPR011604">
    <property type="entry name" value="PDDEXK-like_dom_sf"/>
</dbReference>
<dbReference type="PROSITE" id="PS51217">
    <property type="entry name" value="UVRD_HELICASE_CTER"/>
    <property type="match status" value="1"/>
</dbReference>
<evidence type="ECO:0000256" key="8">
    <source>
        <dbReference type="ARBA" id="ARBA00022840"/>
    </source>
</evidence>
<dbReference type="Pfam" id="PF12705">
    <property type="entry name" value="PDDEXK_1"/>
    <property type="match status" value="1"/>
</dbReference>
<keyword evidence="8 15" id="KW-0067">ATP-binding</keyword>
<dbReference type="Gene3D" id="1.10.486.10">
    <property type="entry name" value="PCRA, domain 4"/>
    <property type="match status" value="1"/>
</dbReference>
<dbReference type="GO" id="GO:0033202">
    <property type="term" value="C:DNA helicase complex"/>
    <property type="evidence" value="ECO:0007669"/>
    <property type="project" value="TreeGrafter"/>
</dbReference>
<dbReference type="Pfam" id="PF00580">
    <property type="entry name" value="UvrD-helicase"/>
    <property type="match status" value="1"/>
</dbReference>
<dbReference type="PROSITE" id="PS51198">
    <property type="entry name" value="UVRD_HELICASE_ATP_BIND"/>
    <property type="match status" value="1"/>
</dbReference>
<evidence type="ECO:0000313" key="18">
    <source>
        <dbReference type="EMBL" id="RFT44919.1"/>
    </source>
</evidence>
<evidence type="ECO:0000256" key="11">
    <source>
        <dbReference type="ARBA" id="ARBA00023235"/>
    </source>
</evidence>
<dbReference type="InterPro" id="IPR038726">
    <property type="entry name" value="PDDEXK_AddAB-type"/>
</dbReference>
<dbReference type="SUPFAM" id="SSF52540">
    <property type="entry name" value="P-loop containing nucleoside triphosphate hydrolases"/>
    <property type="match status" value="1"/>
</dbReference>
<keyword evidence="9" id="KW-0238">DNA-binding</keyword>
<evidence type="ECO:0000313" key="19">
    <source>
        <dbReference type="Proteomes" id="UP000259211"/>
    </source>
</evidence>
<dbReference type="EMBL" id="NOWI01000004">
    <property type="protein sequence ID" value="RFT44919.1"/>
    <property type="molecule type" value="Genomic_DNA"/>
</dbReference>
<keyword evidence="4" id="KW-0227">DNA damage</keyword>
<dbReference type="GO" id="GO:0043138">
    <property type="term" value="F:3'-5' DNA helicase activity"/>
    <property type="evidence" value="ECO:0007669"/>
    <property type="project" value="UniProtKB-EC"/>
</dbReference>
<dbReference type="EC" id="5.6.2.4" evidence="13"/>
<evidence type="ECO:0000256" key="14">
    <source>
        <dbReference type="ARBA" id="ARBA00048988"/>
    </source>
</evidence>
<feature type="domain" description="UvrD-like helicase ATP-binding" evidence="16">
    <location>
        <begin position="21"/>
        <end position="352"/>
    </location>
</feature>
<keyword evidence="10" id="KW-0234">DNA repair</keyword>
<dbReference type="GO" id="GO:0005829">
    <property type="term" value="C:cytosol"/>
    <property type="evidence" value="ECO:0007669"/>
    <property type="project" value="TreeGrafter"/>
</dbReference>
<protein>
    <recommendedName>
        <fullName evidence="13">DNA 3'-5' helicase</fullName>
        <ecNumber evidence="13">5.6.2.4</ecNumber>
    </recommendedName>
</protein>
<feature type="binding site" evidence="15">
    <location>
        <begin position="42"/>
        <end position="49"/>
    </location>
    <ligand>
        <name>ATP</name>
        <dbReference type="ChEBI" id="CHEBI:30616"/>
    </ligand>
</feature>
<comment type="caution">
    <text evidence="18">The sequence shown here is derived from an EMBL/GenBank/DDBJ whole genome shotgun (WGS) entry which is preliminary data.</text>
</comment>
<evidence type="ECO:0000256" key="3">
    <source>
        <dbReference type="ARBA" id="ARBA00022741"/>
    </source>
</evidence>
<keyword evidence="7" id="KW-0269">Exonuclease</keyword>
<dbReference type="GO" id="GO:0004527">
    <property type="term" value="F:exonuclease activity"/>
    <property type="evidence" value="ECO:0007669"/>
    <property type="project" value="UniProtKB-KW"/>
</dbReference>
<evidence type="ECO:0000256" key="7">
    <source>
        <dbReference type="ARBA" id="ARBA00022839"/>
    </source>
</evidence>
<keyword evidence="5 15" id="KW-0378">Hydrolase</keyword>
<dbReference type="InterPro" id="IPR027417">
    <property type="entry name" value="P-loop_NTPase"/>
</dbReference>
<evidence type="ECO:0000256" key="6">
    <source>
        <dbReference type="ARBA" id="ARBA00022806"/>
    </source>
</evidence>
<keyword evidence="6 15" id="KW-0347">Helicase</keyword>
<evidence type="ECO:0000256" key="13">
    <source>
        <dbReference type="ARBA" id="ARBA00034808"/>
    </source>
</evidence>
<dbReference type="InterPro" id="IPR014016">
    <property type="entry name" value="UvrD-like_ATP-bd"/>
</dbReference>
<name>A0A3E2DHM1_9ACTN</name>
<dbReference type="Gene3D" id="3.40.50.300">
    <property type="entry name" value="P-loop containing nucleotide triphosphate hydrolases"/>
    <property type="match status" value="3"/>
</dbReference>
<evidence type="ECO:0000259" key="16">
    <source>
        <dbReference type="PROSITE" id="PS51198"/>
    </source>
</evidence>
<dbReference type="InterPro" id="IPR013986">
    <property type="entry name" value="DExx_box_DNA_helicase_dom_sf"/>
</dbReference>
<dbReference type="GO" id="GO:0003677">
    <property type="term" value="F:DNA binding"/>
    <property type="evidence" value="ECO:0007669"/>
    <property type="project" value="UniProtKB-KW"/>
</dbReference>
<dbReference type="CDD" id="cd17932">
    <property type="entry name" value="DEXQc_UvrD"/>
    <property type="match status" value="1"/>
</dbReference>
<dbReference type="Pfam" id="PF13361">
    <property type="entry name" value="UvrD_C"/>
    <property type="match status" value="1"/>
</dbReference>
<evidence type="ECO:0000256" key="1">
    <source>
        <dbReference type="ARBA" id="ARBA00009922"/>
    </source>
</evidence>
<proteinExistence type="inferred from homology"/>
<dbReference type="Proteomes" id="UP000259211">
    <property type="component" value="Unassembled WGS sequence"/>
</dbReference>
<evidence type="ECO:0000259" key="17">
    <source>
        <dbReference type="PROSITE" id="PS51217"/>
    </source>
</evidence>
<comment type="similarity">
    <text evidence="1">Belongs to the helicase family. UvrD subfamily.</text>
</comment>
<comment type="catalytic activity">
    <reaction evidence="12">
        <text>Couples ATP hydrolysis with the unwinding of duplex DNA by translocating in the 3'-5' direction.</text>
        <dbReference type="EC" id="5.6.2.4"/>
    </reaction>
</comment>
<dbReference type="RefSeq" id="WP_117189187.1">
    <property type="nucleotide sequence ID" value="NZ_JAQDJS010000007.1"/>
</dbReference>
<sequence length="1082" mass="117687">MTESTDEIRNDDVDIASLLGIPISAEQQRAVTAPLKPCVVIAGAGTGKTTVMAARVVWLVAGGLVRPEEILGLTFTNKATSELSERIEKNLTSAGLLTPEQPRPTVATYDSFAGTLVADYGAWDGIDTGAHLITGARAYQLATEVVSELDRPPLVGAHLTPTSIAQAVVSLAGAMSSHDASEDTVRAADARWRQMLVDAPTRRDGEQYASVKKNLLTVDEREDLLDLVKTYRDLKRQRGFVEFGDRMLQALHLVAHHPRVGQELRARYRVVLLDEYQDTSSAQADLLAALFSGPDADHGMGHPVMAVGDPLQAIYGWRGAAASNILDFHRRFPDETGRPATMLSLATNRRCANQIIDAANVASEELRESLASSMESIDDSAAEDRVELAVGMPLAAPEGNRQGDVGVAAYPTWVDECRACADMLVEAKERGAITRWSDAAILVRRNGDIADLYDALSSRDISVRVANLSGLLSLPDVAMVVAHLRLLVDPHDDAAMTTLLAAPRFGLGTDDLAWVHRRARTLAKTQAEADGLDPKAVDVHLVDAVMEGLPVGDERVRSALKRLAAEIVEVEVHQGDSPDDLILHIEKITGLVDDMAADDLGRGLARRDQLDELWDAVREIRRSDPDMTIAGIVAWLAAEEDHGHGLARASADRSDAVTISTVHGAKGLEWPFVIIPDMAQGVFPSELSPDNFVTVAAVLPSFARGDASEINHPVSGSETDAKEYVAALKDDSRWSEARLAYVALTRAKERLIVSWHKWDSRRQGCYIPGQYADLLATMLDVTWPELGERPEASTQDGTPWPVFADESVIPWASTRMPDGADLPAVDDPKDADRVASWRSDAHALVADARRRRDDSDYAVIPPRLTTSQMVRLHANPQAFREELRRPMPRPADRGAGIGTAFHEWVSQRLAPTEPIPLLDIEEIDESEKDSLELEGSAVAESAGGHALRTLRQAFEESRWADATVLAVESSFVMTIGNTVVRGRLDAVVADPDHPGDELVIDWKTSRPRSADPLQLSIYRLAWAQARGIDPSRVRAVFHHVGANETITAEPLLDADQVAAILDGVEDESDMSSSKSRPSSRSR</sequence>
<dbReference type="InterPro" id="IPR000212">
    <property type="entry name" value="DNA_helicase_UvrD/REP"/>
</dbReference>
<evidence type="ECO:0000256" key="4">
    <source>
        <dbReference type="ARBA" id="ARBA00022763"/>
    </source>
</evidence>
<organism evidence="18 19">
    <name type="scientific">Cutibacterium avidum</name>
    <dbReference type="NCBI Taxonomy" id="33010"/>
    <lineage>
        <taxon>Bacteria</taxon>
        <taxon>Bacillati</taxon>
        <taxon>Actinomycetota</taxon>
        <taxon>Actinomycetes</taxon>
        <taxon>Propionibacteriales</taxon>
        <taxon>Propionibacteriaceae</taxon>
        <taxon>Cutibacterium</taxon>
    </lineage>
</organism>
<evidence type="ECO:0000256" key="9">
    <source>
        <dbReference type="ARBA" id="ARBA00023125"/>
    </source>
</evidence>
<evidence type="ECO:0000256" key="10">
    <source>
        <dbReference type="ARBA" id="ARBA00023204"/>
    </source>
</evidence>